<dbReference type="AlphaFoldDB" id="A0AB39KYL3"/>
<dbReference type="PANTHER" id="PTHR46825:SF9">
    <property type="entry name" value="BETA-LACTAMASE-RELATED DOMAIN-CONTAINING PROTEIN"/>
    <property type="match status" value="1"/>
</dbReference>
<evidence type="ECO:0000259" key="2">
    <source>
        <dbReference type="Pfam" id="PF00144"/>
    </source>
</evidence>
<dbReference type="EMBL" id="CP158375">
    <property type="protein sequence ID" value="XDO98471.1"/>
    <property type="molecule type" value="Genomic_DNA"/>
</dbReference>
<keyword evidence="1" id="KW-0732">Signal</keyword>
<dbReference type="Pfam" id="PF00144">
    <property type="entry name" value="Beta-lactamase"/>
    <property type="match status" value="1"/>
</dbReference>
<feature type="signal peptide" evidence="1">
    <location>
        <begin position="1"/>
        <end position="20"/>
    </location>
</feature>
<dbReference type="Gene3D" id="3.40.710.10">
    <property type="entry name" value="DD-peptidase/beta-lactamase superfamily"/>
    <property type="match status" value="1"/>
</dbReference>
<feature type="chain" id="PRO_5044190078" evidence="1">
    <location>
        <begin position="21"/>
        <end position="496"/>
    </location>
</feature>
<proteinExistence type="predicted"/>
<evidence type="ECO:0000313" key="3">
    <source>
        <dbReference type="EMBL" id="XDO98471.1"/>
    </source>
</evidence>
<organism evidence="3">
    <name type="scientific">Caulobacter sp. 73W</name>
    <dbReference type="NCBI Taxonomy" id="3161137"/>
    <lineage>
        <taxon>Bacteria</taxon>
        <taxon>Pseudomonadati</taxon>
        <taxon>Pseudomonadota</taxon>
        <taxon>Alphaproteobacteria</taxon>
        <taxon>Caulobacterales</taxon>
        <taxon>Caulobacteraceae</taxon>
        <taxon>Caulobacter</taxon>
    </lineage>
</organism>
<dbReference type="SUPFAM" id="SSF56601">
    <property type="entry name" value="beta-lactamase/transpeptidase-like"/>
    <property type="match status" value="1"/>
</dbReference>
<feature type="domain" description="Beta-lactamase-related" evidence="2">
    <location>
        <begin position="41"/>
        <end position="370"/>
    </location>
</feature>
<sequence>MKLRAALASLFLILAPSAQAAAPSAQTLSAIDKMFADWRLSAHAPGLVYGVVADGKLVHVKGLGQQDIDSKAPVTADSLFRIASMSKAFTALAILKLRDEGKLSLEAPAELYVPELKSWRYPTTDSPKITVRNLLTHTAGFVEDNPWGDRQQVMSEPEFTQYLSGGVPFSRAPGLAMEYSNLGYATLGRIITNVSGRPYQDYIRETIMRPLGMKTAGYDIFASRADLRAIGYRWQDNAWVREPDMTDGTFGAMGGVETSAADYARWVSFLLSAWPARDGAEQGPVRRSTVREIVTGDNFVSGRMRPPAVGGAPCRQAAAYAMGWSVIDDCDLGQIVTHSGGYPGYGSIVMLLPAKGVGVFAFASRTYAGPALPAYRALVAMNAAGELHSVTDVPVSAGLSEAYAAAREVWKAGDIARAPLANNLLLDKDAARWKRQIADLKAEVGACSAREPVQPLSAMEGRFIWTCEHGRVSGRVQRAPTQKVELQALEFSSAQP</sequence>
<protein>
    <submittedName>
        <fullName evidence="3">Serine hydrolase domain-containing protein</fullName>
        <ecNumber evidence="3">3.1.1.103</ecNumber>
    </submittedName>
</protein>
<gene>
    <name evidence="3" type="ORF">ABOZ73_08670</name>
</gene>
<dbReference type="GO" id="GO:0016787">
    <property type="term" value="F:hydrolase activity"/>
    <property type="evidence" value="ECO:0007669"/>
    <property type="project" value="UniProtKB-KW"/>
</dbReference>
<name>A0AB39KYL3_9CAUL</name>
<reference evidence="3" key="1">
    <citation type="submission" date="2024-06" db="EMBL/GenBank/DDBJ databases">
        <title>Caulobacter inopinatus, sp. nov.</title>
        <authorList>
            <person name="Donachie S.P."/>
        </authorList>
    </citation>
    <scope>NUCLEOTIDE SEQUENCE</scope>
    <source>
        <strain evidence="3">73W</strain>
    </source>
</reference>
<dbReference type="PANTHER" id="PTHR46825">
    <property type="entry name" value="D-ALANYL-D-ALANINE-CARBOXYPEPTIDASE/ENDOPEPTIDASE AMPH"/>
    <property type="match status" value="1"/>
</dbReference>
<dbReference type="InterPro" id="IPR050491">
    <property type="entry name" value="AmpC-like"/>
</dbReference>
<dbReference type="EC" id="3.1.1.103" evidence="3"/>
<dbReference type="InterPro" id="IPR012338">
    <property type="entry name" value="Beta-lactam/transpept-like"/>
</dbReference>
<keyword evidence="3" id="KW-0378">Hydrolase</keyword>
<accession>A0AB39KYL3</accession>
<dbReference type="InterPro" id="IPR001466">
    <property type="entry name" value="Beta-lactam-related"/>
</dbReference>
<evidence type="ECO:0000256" key="1">
    <source>
        <dbReference type="SAM" id="SignalP"/>
    </source>
</evidence>
<dbReference type="RefSeq" id="WP_369062346.1">
    <property type="nucleotide sequence ID" value="NZ_CP158375.1"/>
</dbReference>